<evidence type="ECO:0000256" key="3">
    <source>
        <dbReference type="ARBA" id="ARBA00022670"/>
    </source>
</evidence>
<evidence type="ECO:0000259" key="9">
    <source>
        <dbReference type="PROSITE" id="PS52048"/>
    </source>
</evidence>
<evidence type="ECO:0000256" key="6">
    <source>
        <dbReference type="ARBA" id="ARBA00022807"/>
    </source>
</evidence>
<feature type="active site" description="Nucleophile" evidence="7">
    <location>
        <position position="91"/>
    </location>
</feature>
<evidence type="ECO:0000256" key="1">
    <source>
        <dbReference type="ARBA" id="ARBA00000707"/>
    </source>
</evidence>
<keyword evidence="5 7" id="KW-0378">Hydrolase</keyword>
<dbReference type="Pfam" id="PF01088">
    <property type="entry name" value="Peptidase_C12"/>
    <property type="match status" value="1"/>
</dbReference>
<evidence type="ECO:0000256" key="2">
    <source>
        <dbReference type="ARBA" id="ARBA00009326"/>
    </source>
</evidence>
<proteinExistence type="inferred from homology"/>
<dbReference type="EMBL" id="KQ234361">
    <property type="protein sequence ID" value="KMZ78752.1"/>
    <property type="molecule type" value="Genomic_DNA"/>
</dbReference>
<keyword evidence="3 7" id="KW-0645">Protease</keyword>
<dbReference type="InterPro" id="IPR001578">
    <property type="entry name" value="Peptidase_C12_UCH"/>
</dbReference>
<keyword evidence="6 7" id="KW-0788">Thiol protease</keyword>
<evidence type="ECO:0000313" key="10">
    <source>
        <dbReference type="EMBL" id="KMZ78752.1"/>
    </source>
</evidence>
<protein>
    <recommendedName>
        <fullName evidence="8">Ubiquitin carboxyl-terminal hydrolase</fullName>
        <ecNumber evidence="8">3.4.19.12</ecNumber>
    </recommendedName>
</protein>
<dbReference type="PROSITE" id="PS52048">
    <property type="entry name" value="UCH_DOMAIN"/>
    <property type="match status" value="1"/>
</dbReference>
<evidence type="ECO:0000313" key="11">
    <source>
        <dbReference type="Proteomes" id="UP000053562"/>
    </source>
</evidence>
<dbReference type="OrthoDB" id="427186at2759"/>
<feature type="domain" description="UCH catalytic" evidence="9">
    <location>
        <begin position="6"/>
        <end position="224"/>
    </location>
</feature>
<feature type="active site" description="Proton donor" evidence="7">
    <location>
        <position position="163"/>
    </location>
</feature>
<reference evidence="10 11" key="1">
    <citation type="submission" date="2011-08" db="EMBL/GenBank/DDBJ databases">
        <title>The Genome Sequence of Plasmodium vivax India VII.</title>
        <authorList>
            <consortium name="The Broad Institute Genome Sequencing Platform"/>
            <consortium name="The Broad Institute Genome Sequencing Center for Infectious Disease"/>
            <person name="Neafsey D."/>
            <person name="Carlton J."/>
            <person name="Barnwell J."/>
            <person name="Collins W."/>
            <person name="Escalante A."/>
            <person name="Mullikin J."/>
            <person name="Saul A."/>
            <person name="Guigo R."/>
            <person name="Camara F."/>
            <person name="Young S.K."/>
            <person name="Zeng Q."/>
            <person name="Gargeya S."/>
            <person name="Fitzgerald M."/>
            <person name="Haas B."/>
            <person name="Abouelleil A."/>
            <person name="Alvarado L."/>
            <person name="Arachchi H.M."/>
            <person name="Berlin A."/>
            <person name="Brown A."/>
            <person name="Chapman S.B."/>
            <person name="Chen Z."/>
            <person name="Dunbar C."/>
            <person name="Freedman E."/>
            <person name="Gearin G."/>
            <person name="Gellesch M."/>
            <person name="Goldberg J."/>
            <person name="Griggs A."/>
            <person name="Gujja S."/>
            <person name="Heiman D."/>
            <person name="Howarth C."/>
            <person name="Larson L."/>
            <person name="Lui A."/>
            <person name="MacDonald P.J.P."/>
            <person name="Montmayeur A."/>
            <person name="Murphy C."/>
            <person name="Neiman D."/>
            <person name="Pearson M."/>
            <person name="Priest M."/>
            <person name="Roberts A."/>
            <person name="Saif S."/>
            <person name="Shea T."/>
            <person name="Shenoy N."/>
            <person name="Sisk P."/>
            <person name="Stolte C."/>
            <person name="Sykes S."/>
            <person name="Wortman J."/>
            <person name="Nusbaum C."/>
            <person name="Birren B."/>
        </authorList>
    </citation>
    <scope>NUCLEOTIDE SEQUENCE [LARGE SCALE GENOMIC DNA]</scope>
    <source>
        <strain evidence="10 11">India VII</strain>
    </source>
</reference>
<evidence type="ECO:0000256" key="5">
    <source>
        <dbReference type="ARBA" id="ARBA00022801"/>
    </source>
</evidence>
<dbReference type="InterPro" id="IPR038765">
    <property type="entry name" value="Papain-like_cys_pep_sf"/>
</dbReference>
<comment type="similarity">
    <text evidence="2 7 8">Belongs to the peptidase C12 family.</text>
</comment>
<dbReference type="GO" id="GO:0005737">
    <property type="term" value="C:cytoplasm"/>
    <property type="evidence" value="ECO:0007669"/>
    <property type="project" value="TreeGrafter"/>
</dbReference>
<dbReference type="AlphaFoldDB" id="A0A0J9S9Y3"/>
<dbReference type="FunFam" id="3.40.532.10:FF:000006">
    <property type="entry name" value="Ubiquitin carboxyl-terminal hydrolase"/>
    <property type="match status" value="1"/>
</dbReference>
<dbReference type="SUPFAM" id="SSF54001">
    <property type="entry name" value="Cysteine proteinases"/>
    <property type="match status" value="1"/>
</dbReference>
<gene>
    <name evidence="10" type="ORF">PVIIG_00147</name>
</gene>
<dbReference type="Gene3D" id="3.40.532.10">
    <property type="entry name" value="Peptidase C12, ubiquitin carboxyl-terminal hydrolase"/>
    <property type="match status" value="1"/>
</dbReference>
<dbReference type="GO" id="GO:0006511">
    <property type="term" value="P:ubiquitin-dependent protein catabolic process"/>
    <property type="evidence" value="ECO:0007669"/>
    <property type="project" value="UniProtKB-UniRule"/>
</dbReference>
<dbReference type="GO" id="GO:0016579">
    <property type="term" value="P:protein deubiquitination"/>
    <property type="evidence" value="ECO:0007669"/>
    <property type="project" value="TreeGrafter"/>
</dbReference>
<dbReference type="EC" id="3.4.19.12" evidence="8"/>
<comment type="catalytic activity">
    <reaction evidence="1 7 8">
        <text>Thiol-dependent hydrolysis of ester, thioester, amide, peptide and isopeptide bonds formed by the C-terminal Gly of ubiquitin (a 76-residue protein attached to proteins as an intracellular targeting signal).</text>
        <dbReference type="EC" id="3.4.19.12"/>
    </reaction>
</comment>
<dbReference type="Proteomes" id="UP000053562">
    <property type="component" value="Unassembled WGS sequence"/>
</dbReference>
<evidence type="ECO:0000256" key="8">
    <source>
        <dbReference type="RuleBase" id="RU361215"/>
    </source>
</evidence>
<dbReference type="InterPro" id="IPR036959">
    <property type="entry name" value="Peptidase_C12_UCH_sf"/>
</dbReference>
<feature type="site" description="Transition state stabilizer" evidence="7">
    <location>
        <position position="85"/>
    </location>
</feature>
<evidence type="ECO:0000256" key="4">
    <source>
        <dbReference type="ARBA" id="ARBA00022786"/>
    </source>
</evidence>
<feature type="site" description="Important for enzyme activity" evidence="7">
    <location>
        <position position="178"/>
    </location>
</feature>
<dbReference type="PANTHER" id="PTHR10589:SF17">
    <property type="entry name" value="UBIQUITIN CARBOXYL-TERMINAL HYDROLASE"/>
    <property type="match status" value="1"/>
</dbReference>
<accession>A0A0J9S9Y3</accession>
<name>A0A0J9S9Y3_PLAVI</name>
<evidence type="ECO:0000256" key="7">
    <source>
        <dbReference type="PROSITE-ProRule" id="PRU01393"/>
    </source>
</evidence>
<dbReference type="GO" id="GO:0004843">
    <property type="term" value="F:cysteine-type deubiquitinase activity"/>
    <property type="evidence" value="ECO:0007669"/>
    <property type="project" value="UniProtKB-UniRule"/>
</dbReference>
<keyword evidence="4 7" id="KW-0833">Ubl conjugation pathway</keyword>
<dbReference type="PANTHER" id="PTHR10589">
    <property type="entry name" value="UBIQUITIN CARBOXYL-TERMINAL HYDROLASE"/>
    <property type="match status" value="1"/>
</dbReference>
<sequence>MLRNNVWVPIESNPEALYLYSCKLGQTKLAFQDIYGFDAELLDMIPQPVHAIILLYPLKEGMVTPNAATDGSAEQNIDNIWFIKQVVPNSCGTVALFHLYGNLKNKFELDKDSLLANFFDKVKDMSPEKRGQEFEVNKSIELLHHEFSGKSSGTGDDIDVDTHFIVFLEIDGRLVELDGRKDHPVIHCPTTPASFKYDTGSVIQKKFIEKCEDDNRFSALAVVSSDVV</sequence>
<dbReference type="PRINTS" id="PR00707">
    <property type="entry name" value="UBCTHYDRLASE"/>
</dbReference>
<organism evidence="10 11">
    <name type="scientific">Plasmodium vivax India VII</name>
    <dbReference type="NCBI Taxonomy" id="1077284"/>
    <lineage>
        <taxon>Eukaryota</taxon>
        <taxon>Sar</taxon>
        <taxon>Alveolata</taxon>
        <taxon>Apicomplexa</taxon>
        <taxon>Aconoidasida</taxon>
        <taxon>Haemosporida</taxon>
        <taxon>Plasmodiidae</taxon>
        <taxon>Plasmodium</taxon>
        <taxon>Plasmodium (Plasmodium)</taxon>
    </lineage>
</organism>